<keyword evidence="13" id="KW-1185">Reference proteome</keyword>
<dbReference type="OrthoDB" id="527344at2759"/>
<dbReference type="PANTHER" id="PTHR12553:SF49">
    <property type="entry name" value="ZINC PHOSPHODIESTERASE ELAC PROTEIN 2"/>
    <property type="match status" value="1"/>
</dbReference>
<proteinExistence type="inferred from homology"/>
<dbReference type="EMBL" id="LXTC01000005">
    <property type="protein sequence ID" value="OBA19808.1"/>
    <property type="molecule type" value="Genomic_DNA"/>
</dbReference>
<dbReference type="Gene3D" id="3.60.15.10">
    <property type="entry name" value="Ribonuclease Z/Hydroxyacylglutathione hydrolase-like"/>
    <property type="match status" value="1"/>
</dbReference>
<keyword evidence="9" id="KW-0378">Hydrolase</keyword>
<protein>
    <recommendedName>
        <fullName evidence="4">ribonuclease Z</fullName>
        <ecNumber evidence="4">3.1.26.11</ecNumber>
    </recommendedName>
</protein>
<dbReference type="InterPro" id="IPR036866">
    <property type="entry name" value="RibonucZ/Hydroxyglut_hydro"/>
</dbReference>
<reference evidence="12 13" key="1">
    <citation type="submission" date="2016-05" db="EMBL/GenBank/DDBJ databases">
        <title>Comparative genomics of biotechnologically important yeasts.</title>
        <authorList>
            <consortium name="DOE Joint Genome Institute"/>
            <person name="Riley R."/>
            <person name="Haridas S."/>
            <person name="Wolfe K.H."/>
            <person name="Lopes M.R."/>
            <person name="Hittinger C.T."/>
            <person name="Goker M."/>
            <person name="Salamov A."/>
            <person name="Wisecaver J."/>
            <person name="Long T.M."/>
            <person name="Aerts A.L."/>
            <person name="Barry K."/>
            <person name="Choi C."/>
            <person name="Clum A."/>
            <person name="Coughlan A.Y."/>
            <person name="Deshpande S."/>
            <person name="Douglass A.P."/>
            <person name="Hanson S.J."/>
            <person name="Klenk H.-P."/>
            <person name="LaButti K."/>
            <person name="Lapidus A."/>
            <person name="Lindquist E."/>
            <person name="Lipzen A."/>
            <person name="Meier-kolthoff J.P."/>
            <person name="Ohm R.A."/>
            <person name="Otillar R.P."/>
            <person name="Pangilinan J."/>
            <person name="Peng Y."/>
            <person name="Rokas A."/>
            <person name="Rosa C.A."/>
            <person name="Scheuner C."/>
            <person name="Sibirny A.A."/>
            <person name="Slot J.C."/>
            <person name="Stielow J.B."/>
            <person name="Sun H."/>
            <person name="Kurtzman C.P."/>
            <person name="Blackwell M."/>
            <person name="Grigoriev I.V."/>
            <person name="Jeffries T.W."/>
        </authorList>
    </citation>
    <scope>NUCLEOTIDE SEQUENCE [LARGE SCALE GENOMIC DNA]</scope>
    <source>
        <strain evidence="12 13">NRRL YB-4993</strain>
    </source>
</reference>
<keyword evidence="5" id="KW-0819">tRNA processing</keyword>
<evidence type="ECO:0000256" key="3">
    <source>
        <dbReference type="ARBA" id="ARBA00007823"/>
    </source>
</evidence>
<dbReference type="InterPro" id="IPR047151">
    <property type="entry name" value="RNZ2-like"/>
</dbReference>
<evidence type="ECO:0000256" key="1">
    <source>
        <dbReference type="ARBA" id="ARBA00000402"/>
    </source>
</evidence>
<dbReference type="SUPFAM" id="SSF56281">
    <property type="entry name" value="Metallo-hydrolase/oxidoreductase"/>
    <property type="match status" value="1"/>
</dbReference>
<dbReference type="RefSeq" id="XP_018710333.1">
    <property type="nucleotide sequence ID" value="XM_018856151.1"/>
</dbReference>
<evidence type="ECO:0000256" key="10">
    <source>
        <dbReference type="ARBA" id="ARBA00022833"/>
    </source>
</evidence>
<organism evidence="12 13">
    <name type="scientific">Metschnikowia bicuspidata var. bicuspidata NRRL YB-4993</name>
    <dbReference type="NCBI Taxonomy" id="869754"/>
    <lineage>
        <taxon>Eukaryota</taxon>
        <taxon>Fungi</taxon>
        <taxon>Dikarya</taxon>
        <taxon>Ascomycota</taxon>
        <taxon>Saccharomycotina</taxon>
        <taxon>Pichiomycetes</taxon>
        <taxon>Metschnikowiaceae</taxon>
        <taxon>Metschnikowia</taxon>
    </lineage>
</organism>
<evidence type="ECO:0000313" key="12">
    <source>
        <dbReference type="EMBL" id="OBA19808.1"/>
    </source>
</evidence>
<name>A0A1A0H7D1_9ASCO</name>
<evidence type="ECO:0000313" key="13">
    <source>
        <dbReference type="Proteomes" id="UP000092555"/>
    </source>
</evidence>
<evidence type="ECO:0000256" key="4">
    <source>
        <dbReference type="ARBA" id="ARBA00012477"/>
    </source>
</evidence>
<gene>
    <name evidence="12" type="ORF">METBIDRAFT_32872</name>
</gene>
<dbReference type="AlphaFoldDB" id="A0A1A0H7D1"/>
<dbReference type="PANTHER" id="PTHR12553">
    <property type="entry name" value="ZINC PHOSPHODIESTERASE ELAC PROTEIN 2"/>
    <property type="match status" value="1"/>
</dbReference>
<sequence>MNNKNEPVYSHQVMGEPKSFPKMLILDIPNNDYLKNTIQSGIWFLKSTNNGPEDFGLVFHLLGDDIDFELPEYVEFILKFPSSCKHVISHPKIADDTLVFKTYAVHLLKLKCIMNDSFNLPHFQKFQPSSQFTKLQSLQQFSITTSGVEMCDDDVVDETWSSLYDKEIGLPEKKEQILQNDVLPLEPMKEVKSLKDHVQIVTLGTGSALPTIHRNVLSNLVRIPYVDDETKEVKFKSILLDGGENTLGSLIRNFGHNNEEQLKQIFDELELIFLSHLHADHHLGIISVITAWLEHNKHNNRKLHLIIPWQFNKFMTEWFRLELLTQNLNADRIVYMSCEQFIQNPRPELKQLKMKEFEIKCDDGISSDTVPKIKFRPLSEESMQKIFKDLKVQLIQTTRAIHCYWAYSVSMTFCLDQKETFKLSFSGDTRPNLKFVEIGHDSDLLIHEASLEDDLIEEALAKKHTTVVEAIKVAELMNCPKVILTHFSARFSEKHTFIESNEDYEKASQKMKAYLGRTVNNIFELRHNSRFTFDDMEICYANDLMIIRYNDVNVQKAQFAAINELSTSEDSEKQKVKDEKIMLKKSEKREEKRVQRLAMNRKRKHSAEQDPNNK</sequence>
<comment type="catalytic activity">
    <reaction evidence="1">
        <text>Endonucleolytic cleavage of RNA, removing extra 3' nucleotides from tRNA precursor, generating 3' termini of tRNAs. A 3'-hydroxy group is left at the tRNA terminus and a 5'-phosphoryl group is left at the trailer molecule.</text>
        <dbReference type="EC" id="3.1.26.11"/>
    </reaction>
</comment>
<evidence type="ECO:0000256" key="5">
    <source>
        <dbReference type="ARBA" id="ARBA00022694"/>
    </source>
</evidence>
<evidence type="ECO:0000256" key="8">
    <source>
        <dbReference type="ARBA" id="ARBA00022759"/>
    </source>
</evidence>
<dbReference type="GO" id="GO:0046872">
    <property type="term" value="F:metal ion binding"/>
    <property type="evidence" value="ECO:0007669"/>
    <property type="project" value="UniProtKB-KW"/>
</dbReference>
<comment type="similarity">
    <text evidence="3">Belongs to the RNase Z family.</text>
</comment>
<keyword evidence="7" id="KW-0479">Metal-binding</keyword>
<evidence type="ECO:0000256" key="6">
    <source>
        <dbReference type="ARBA" id="ARBA00022722"/>
    </source>
</evidence>
<dbReference type="GO" id="GO:0005739">
    <property type="term" value="C:mitochondrion"/>
    <property type="evidence" value="ECO:0007669"/>
    <property type="project" value="TreeGrafter"/>
</dbReference>
<dbReference type="GeneID" id="30029127"/>
<evidence type="ECO:0000256" key="2">
    <source>
        <dbReference type="ARBA" id="ARBA00001947"/>
    </source>
</evidence>
<dbReference type="STRING" id="869754.A0A1A0H7D1"/>
<comment type="cofactor">
    <cofactor evidence="2">
        <name>Zn(2+)</name>
        <dbReference type="ChEBI" id="CHEBI:29105"/>
    </cofactor>
</comment>
<keyword evidence="8" id="KW-0255">Endonuclease</keyword>
<feature type="compositionally biased region" description="Basic and acidic residues" evidence="11">
    <location>
        <begin position="570"/>
        <end position="594"/>
    </location>
</feature>
<evidence type="ECO:0000256" key="7">
    <source>
        <dbReference type="ARBA" id="ARBA00022723"/>
    </source>
</evidence>
<comment type="caution">
    <text evidence="12">The sequence shown here is derived from an EMBL/GenBank/DDBJ whole genome shotgun (WGS) entry which is preliminary data.</text>
</comment>
<keyword evidence="10" id="KW-0862">Zinc</keyword>
<accession>A0A1A0H7D1</accession>
<dbReference type="GO" id="GO:1990180">
    <property type="term" value="P:mitochondrial tRNA 3'-end processing"/>
    <property type="evidence" value="ECO:0007669"/>
    <property type="project" value="TreeGrafter"/>
</dbReference>
<feature type="region of interest" description="Disordered" evidence="11">
    <location>
        <begin position="568"/>
        <end position="614"/>
    </location>
</feature>
<dbReference type="EC" id="3.1.26.11" evidence="4"/>
<evidence type="ECO:0000256" key="9">
    <source>
        <dbReference type="ARBA" id="ARBA00022801"/>
    </source>
</evidence>
<keyword evidence="6" id="KW-0540">Nuclease</keyword>
<dbReference type="Proteomes" id="UP000092555">
    <property type="component" value="Unassembled WGS sequence"/>
</dbReference>
<dbReference type="GO" id="GO:0042781">
    <property type="term" value="F:3'-tRNA processing endoribonuclease activity"/>
    <property type="evidence" value="ECO:0007669"/>
    <property type="project" value="UniProtKB-EC"/>
</dbReference>
<evidence type="ECO:0000256" key="11">
    <source>
        <dbReference type="SAM" id="MobiDB-lite"/>
    </source>
</evidence>
<dbReference type="CDD" id="cd07718">
    <property type="entry name" value="RNaseZ_ELAC1_ELAC2-C-term-like_MBL-fold"/>
    <property type="match status" value="1"/>
</dbReference>